<dbReference type="Proteomes" id="UP001228049">
    <property type="component" value="Unassembled WGS sequence"/>
</dbReference>
<evidence type="ECO:0000313" key="3">
    <source>
        <dbReference type="Proteomes" id="UP001228049"/>
    </source>
</evidence>
<name>A0AAD9F464_DISEL</name>
<feature type="region of interest" description="Disordered" evidence="1">
    <location>
        <begin position="82"/>
        <end position="106"/>
    </location>
</feature>
<comment type="caution">
    <text evidence="2">The sequence shown here is derived from an EMBL/GenBank/DDBJ whole genome shotgun (WGS) entry which is preliminary data.</text>
</comment>
<evidence type="ECO:0000256" key="1">
    <source>
        <dbReference type="SAM" id="MobiDB-lite"/>
    </source>
</evidence>
<evidence type="ECO:0000313" key="2">
    <source>
        <dbReference type="EMBL" id="KAK1892128.1"/>
    </source>
</evidence>
<protein>
    <submittedName>
        <fullName evidence="2">NN'-diacetyllegionaminic acid synthase</fullName>
    </submittedName>
</protein>
<accession>A0AAD9F464</accession>
<feature type="compositionally biased region" description="Polar residues" evidence="1">
    <location>
        <begin position="82"/>
        <end position="95"/>
    </location>
</feature>
<feature type="region of interest" description="Disordered" evidence="1">
    <location>
        <begin position="1"/>
        <end position="28"/>
    </location>
</feature>
<proteinExistence type="predicted"/>
<sequence length="219" mass="24586">MVDLIKDPDCPRAGKHRELEKAEGKKGEEAIQRTIETIRNFTNPFTISDKDRLYSLASGAPVLMEVEMDVLQAETVGKRSSNGYRAESQVASLTQSKRRSSRPACNKKVTLTSSQGKVIQYQEQSNLAFLHLPWDTSRVRLFEFFGVSLVCPYLNKAALLHYILEDTTPKDLPYPKDALFIQDGMALLHVLTNLPPTCAEICLQVLDQMVAKKALFVLD</sequence>
<dbReference type="AlphaFoldDB" id="A0AAD9F464"/>
<keyword evidence="3" id="KW-1185">Reference proteome</keyword>
<organism evidence="2 3">
    <name type="scientific">Dissostichus eleginoides</name>
    <name type="common">Patagonian toothfish</name>
    <name type="synonym">Dissostichus amissus</name>
    <dbReference type="NCBI Taxonomy" id="100907"/>
    <lineage>
        <taxon>Eukaryota</taxon>
        <taxon>Metazoa</taxon>
        <taxon>Chordata</taxon>
        <taxon>Craniata</taxon>
        <taxon>Vertebrata</taxon>
        <taxon>Euteleostomi</taxon>
        <taxon>Actinopterygii</taxon>
        <taxon>Neopterygii</taxon>
        <taxon>Teleostei</taxon>
        <taxon>Neoteleostei</taxon>
        <taxon>Acanthomorphata</taxon>
        <taxon>Eupercaria</taxon>
        <taxon>Perciformes</taxon>
        <taxon>Notothenioidei</taxon>
        <taxon>Nototheniidae</taxon>
        <taxon>Dissostichus</taxon>
    </lineage>
</organism>
<reference evidence="2" key="1">
    <citation type="submission" date="2023-04" db="EMBL/GenBank/DDBJ databases">
        <title>Chromosome-level genome of Chaenocephalus aceratus.</title>
        <authorList>
            <person name="Park H."/>
        </authorList>
    </citation>
    <scope>NUCLEOTIDE SEQUENCE</scope>
    <source>
        <strain evidence="2">DE</strain>
        <tissue evidence="2">Muscle</tissue>
    </source>
</reference>
<gene>
    <name evidence="2" type="ORF">KUDE01_007205</name>
</gene>
<dbReference type="EMBL" id="JASDAP010000013">
    <property type="protein sequence ID" value="KAK1892128.1"/>
    <property type="molecule type" value="Genomic_DNA"/>
</dbReference>